<comment type="subcellular location">
    <subcellularLocation>
        <location evidence="1">Cell inner membrane</location>
        <topology evidence="1">Multi-pass membrane protein</topology>
    </subcellularLocation>
    <subcellularLocation>
        <location evidence="9">Cell membrane</location>
        <topology evidence="9">Multi-pass membrane protein</topology>
    </subcellularLocation>
</comment>
<feature type="transmembrane region" description="Helical" evidence="9">
    <location>
        <begin position="20"/>
        <end position="44"/>
    </location>
</feature>
<evidence type="ECO:0000256" key="8">
    <source>
        <dbReference type="ARBA" id="ARBA00023136"/>
    </source>
</evidence>
<feature type="transmembrane region" description="Helical" evidence="9">
    <location>
        <begin position="89"/>
        <end position="109"/>
    </location>
</feature>
<evidence type="ECO:0000256" key="6">
    <source>
        <dbReference type="ARBA" id="ARBA00022970"/>
    </source>
</evidence>
<dbReference type="GO" id="GO:0006865">
    <property type="term" value="P:amino acid transport"/>
    <property type="evidence" value="ECO:0007669"/>
    <property type="project" value="UniProtKB-KW"/>
</dbReference>
<evidence type="ECO:0000256" key="3">
    <source>
        <dbReference type="ARBA" id="ARBA00022448"/>
    </source>
</evidence>
<evidence type="ECO:0000256" key="7">
    <source>
        <dbReference type="ARBA" id="ARBA00022989"/>
    </source>
</evidence>
<evidence type="ECO:0000256" key="5">
    <source>
        <dbReference type="ARBA" id="ARBA00022692"/>
    </source>
</evidence>
<dbReference type="Proteomes" id="UP000324638">
    <property type="component" value="Unassembled WGS sequence"/>
</dbReference>
<accession>A0A5C8D6W1</accession>
<gene>
    <name evidence="11" type="ORF">EPJ79_08695</name>
</gene>
<dbReference type="SUPFAM" id="SSF161098">
    <property type="entry name" value="MetI-like"/>
    <property type="match status" value="1"/>
</dbReference>
<organism evidence="11 12">
    <name type="scientific">Brachyspira aalborgi</name>
    <dbReference type="NCBI Taxonomy" id="29522"/>
    <lineage>
        <taxon>Bacteria</taxon>
        <taxon>Pseudomonadati</taxon>
        <taxon>Spirochaetota</taxon>
        <taxon>Spirochaetia</taxon>
        <taxon>Brachyspirales</taxon>
        <taxon>Brachyspiraceae</taxon>
        <taxon>Brachyspira</taxon>
    </lineage>
</organism>
<keyword evidence="8 9" id="KW-0472">Membrane</keyword>
<dbReference type="PANTHER" id="PTHR30614:SF0">
    <property type="entry name" value="L-CYSTINE TRANSPORT SYSTEM PERMEASE PROTEIN TCYL"/>
    <property type="match status" value="1"/>
</dbReference>
<dbReference type="Pfam" id="PF00528">
    <property type="entry name" value="BPD_transp_1"/>
    <property type="match status" value="1"/>
</dbReference>
<sequence length="225" mass="25438">MYKLDFSVMIPFIPILIRGLSISLLIGICSFLIAALLSIIVGLLRYNKPKNIFMIIIYYILGAYIEIFRGTPLLVQLFIFYFAFPSIGITIPAILAAIIAMSLNSAAYYSENVRASIMSIDNGQYEAAKTLGYNKLQTNLYIILPQAIRIAIPPFMNGFSTIIKETSIVSTIPIVELMRTGNQIYAKNFRSFEIYVTLALIYFMVNYPITFLAKHIEARLSKWIS</sequence>
<dbReference type="InterPro" id="IPR010065">
    <property type="entry name" value="AA_ABC_transptr_permease_3TM"/>
</dbReference>
<keyword evidence="7 9" id="KW-1133">Transmembrane helix</keyword>
<evidence type="ECO:0000256" key="4">
    <source>
        <dbReference type="ARBA" id="ARBA00022475"/>
    </source>
</evidence>
<dbReference type="RefSeq" id="WP_147739194.1">
    <property type="nucleotide sequence ID" value="NZ_SAXU01000001.1"/>
</dbReference>
<reference evidence="11 12" key="1">
    <citation type="journal article" date="1992" name="Lakartidningen">
        <title>[Penicillin V and not amoxicillin is the first choice preparation in acute otitis].</title>
        <authorList>
            <person name="Kamme C."/>
            <person name="Lundgren K."/>
            <person name="Prellner K."/>
        </authorList>
    </citation>
    <scope>NUCLEOTIDE SEQUENCE [LARGE SCALE GENOMIC DNA]</scope>
    <source>
        <strain evidence="11 12">513A</strain>
    </source>
</reference>
<feature type="domain" description="ABC transmembrane type-1" evidence="10">
    <location>
        <begin position="20"/>
        <end position="213"/>
    </location>
</feature>
<dbReference type="Gene3D" id="1.10.3720.10">
    <property type="entry name" value="MetI-like"/>
    <property type="match status" value="1"/>
</dbReference>
<dbReference type="AlphaFoldDB" id="A0A5C8D6W1"/>
<dbReference type="InterPro" id="IPR000515">
    <property type="entry name" value="MetI-like"/>
</dbReference>
<protein>
    <submittedName>
        <fullName evidence="11">Amino acid ABC transporter permease</fullName>
    </submittedName>
</protein>
<dbReference type="PROSITE" id="PS50928">
    <property type="entry name" value="ABC_TM1"/>
    <property type="match status" value="1"/>
</dbReference>
<dbReference type="NCBIfam" id="TIGR01726">
    <property type="entry name" value="HEQRo_perm_3TM"/>
    <property type="match status" value="1"/>
</dbReference>
<comment type="similarity">
    <text evidence="2">Belongs to the binding-protein-dependent transport system permease family. HisMQ subfamily.</text>
</comment>
<evidence type="ECO:0000313" key="11">
    <source>
        <dbReference type="EMBL" id="TXJ21189.1"/>
    </source>
</evidence>
<dbReference type="EMBL" id="SAXU01000001">
    <property type="protein sequence ID" value="TXJ21189.1"/>
    <property type="molecule type" value="Genomic_DNA"/>
</dbReference>
<dbReference type="GO" id="GO:0022857">
    <property type="term" value="F:transmembrane transporter activity"/>
    <property type="evidence" value="ECO:0007669"/>
    <property type="project" value="InterPro"/>
</dbReference>
<dbReference type="PANTHER" id="PTHR30614">
    <property type="entry name" value="MEMBRANE COMPONENT OF AMINO ACID ABC TRANSPORTER"/>
    <property type="match status" value="1"/>
</dbReference>
<evidence type="ECO:0000256" key="2">
    <source>
        <dbReference type="ARBA" id="ARBA00010072"/>
    </source>
</evidence>
<feature type="transmembrane region" description="Helical" evidence="9">
    <location>
        <begin position="56"/>
        <end position="83"/>
    </location>
</feature>
<dbReference type="InterPro" id="IPR035906">
    <property type="entry name" value="MetI-like_sf"/>
</dbReference>
<dbReference type="CDD" id="cd06261">
    <property type="entry name" value="TM_PBP2"/>
    <property type="match status" value="1"/>
</dbReference>
<evidence type="ECO:0000256" key="1">
    <source>
        <dbReference type="ARBA" id="ARBA00004429"/>
    </source>
</evidence>
<keyword evidence="4" id="KW-1003">Cell membrane</keyword>
<proteinExistence type="inferred from homology"/>
<evidence type="ECO:0000313" key="12">
    <source>
        <dbReference type="Proteomes" id="UP000324638"/>
    </source>
</evidence>
<name>A0A5C8D6W1_9SPIR</name>
<keyword evidence="3 9" id="KW-0813">Transport</keyword>
<feature type="transmembrane region" description="Helical" evidence="9">
    <location>
        <begin position="194"/>
        <end position="213"/>
    </location>
</feature>
<keyword evidence="6" id="KW-0029">Amino-acid transport</keyword>
<evidence type="ECO:0000259" key="10">
    <source>
        <dbReference type="PROSITE" id="PS50928"/>
    </source>
</evidence>
<dbReference type="GO" id="GO:0043190">
    <property type="term" value="C:ATP-binding cassette (ABC) transporter complex"/>
    <property type="evidence" value="ECO:0007669"/>
    <property type="project" value="InterPro"/>
</dbReference>
<comment type="caution">
    <text evidence="11">The sequence shown here is derived from an EMBL/GenBank/DDBJ whole genome shotgun (WGS) entry which is preliminary data.</text>
</comment>
<dbReference type="InterPro" id="IPR043429">
    <property type="entry name" value="ArtM/GltK/GlnP/TcyL/YhdX-like"/>
</dbReference>
<keyword evidence="5 9" id="KW-0812">Transmembrane</keyword>
<evidence type="ECO:0000256" key="9">
    <source>
        <dbReference type="RuleBase" id="RU363032"/>
    </source>
</evidence>